<keyword evidence="5" id="KW-1185">Reference proteome</keyword>
<dbReference type="Gene3D" id="2.40.50.1020">
    <property type="entry name" value="LytTr DNA-binding domain"/>
    <property type="match status" value="1"/>
</dbReference>
<dbReference type="InterPro" id="IPR046947">
    <property type="entry name" value="LytR-like"/>
</dbReference>
<feature type="domain" description="Response regulatory" evidence="2">
    <location>
        <begin position="4"/>
        <end position="115"/>
    </location>
</feature>
<organism evidence="4 5">
    <name type="scientific">Aestuariibaculum lutulentum</name>
    <dbReference type="NCBI Taxonomy" id="2920935"/>
    <lineage>
        <taxon>Bacteria</taxon>
        <taxon>Pseudomonadati</taxon>
        <taxon>Bacteroidota</taxon>
        <taxon>Flavobacteriia</taxon>
        <taxon>Flavobacteriales</taxon>
        <taxon>Flavobacteriaceae</taxon>
    </lineage>
</organism>
<dbReference type="Gene3D" id="3.40.50.2300">
    <property type="match status" value="1"/>
</dbReference>
<dbReference type="PANTHER" id="PTHR37299:SF1">
    <property type="entry name" value="STAGE 0 SPORULATION PROTEIN A HOMOLOG"/>
    <property type="match status" value="1"/>
</dbReference>
<sequence length="237" mass="27403">MKHKCLIVDDEPPAIKVLTNYIKTLNQLDIVGTCVNAFQAIELLNEHKIDLMFLDINMPKLIGTDLLKSLRYPPKVIFTTAHKGYAIEAFDLDAIDYLLKPISFERFLKAVNKYSQLNATESEEIIDDSGFLYFRSDRKMIKIFLEEILYIESLRDYIIIHKEDCTTLKVKQTLSSVEDMLPKNLFIRIHRSFIISINKVTAFTKNDVEIGKIEIPFGKNYSEMVQKLAPGNYNLED</sequence>
<dbReference type="Pfam" id="PF00072">
    <property type="entry name" value="Response_reg"/>
    <property type="match status" value="1"/>
</dbReference>
<feature type="modified residue" description="4-aspartylphosphate" evidence="1">
    <location>
        <position position="55"/>
    </location>
</feature>
<dbReference type="SMART" id="SM00448">
    <property type="entry name" value="REC"/>
    <property type="match status" value="1"/>
</dbReference>
<accession>A0ABS9RK65</accession>
<name>A0ABS9RK65_9FLAO</name>
<dbReference type="SUPFAM" id="SSF52172">
    <property type="entry name" value="CheY-like"/>
    <property type="match status" value="1"/>
</dbReference>
<dbReference type="EMBL" id="JAKVQD010000003">
    <property type="protein sequence ID" value="MCH4552896.1"/>
    <property type="molecule type" value="Genomic_DNA"/>
</dbReference>
<evidence type="ECO:0000259" key="2">
    <source>
        <dbReference type="PROSITE" id="PS50110"/>
    </source>
</evidence>
<dbReference type="Proteomes" id="UP001156141">
    <property type="component" value="Unassembled WGS sequence"/>
</dbReference>
<dbReference type="InterPro" id="IPR001789">
    <property type="entry name" value="Sig_transdc_resp-reg_receiver"/>
</dbReference>
<dbReference type="Pfam" id="PF04397">
    <property type="entry name" value="LytTR"/>
    <property type="match status" value="1"/>
</dbReference>
<dbReference type="RefSeq" id="WP_240573283.1">
    <property type="nucleotide sequence ID" value="NZ_CP136709.1"/>
</dbReference>
<evidence type="ECO:0000259" key="3">
    <source>
        <dbReference type="PROSITE" id="PS50930"/>
    </source>
</evidence>
<proteinExistence type="predicted"/>
<dbReference type="SMART" id="SM00850">
    <property type="entry name" value="LytTR"/>
    <property type="match status" value="1"/>
</dbReference>
<evidence type="ECO:0000313" key="5">
    <source>
        <dbReference type="Proteomes" id="UP001156141"/>
    </source>
</evidence>
<keyword evidence="1" id="KW-0597">Phosphoprotein</keyword>
<dbReference type="InterPro" id="IPR011006">
    <property type="entry name" value="CheY-like_superfamily"/>
</dbReference>
<dbReference type="PANTHER" id="PTHR37299">
    <property type="entry name" value="TRANSCRIPTIONAL REGULATOR-RELATED"/>
    <property type="match status" value="1"/>
</dbReference>
<evidence type="ECO:0000256" key="1">
    <source>
        <dbReference type="PROSITE-ProRule" id="PRU00169"/>
    </source>
</evidence>
<dbReference type="InterPro" id="IPR007492">
    <property type="entry name" value="LytTR_DNA-bd_dom"/>
</dbReference>
<reference evidence="4" key="1">
    <citation type="submission" date="2022-02" db="EMBL/GenBank/DDBJ databases">
        <title>Aestuariibaculum sp., a marine bacterium isolated from sediment in Guangxi.</title>
        <authorList>
            <person name="Ying J."/>
        </authorList>
    </citation>
    <scope>NUCLEOTIDE SEQUENCE</scope>
    <source>
        <strain evidence="4">L182</strain>
    </source>
</reference>
<comment type="caution">
    <text evidence="4">The sequence shown here is derived from an EMBL/GenBank/DDBJ whole genome shotgun (WGS) entry which is preliminary data.</text>
</comment>
<dbReference type="PROSITE" id="PS50930">
    <property type="entry name" value="HTH_LYTTR"/>
    <property type="match status" value="1"/>
</dbReference>
<gene>
    <name evidence="4" type="ORF">MKW35_09705</name>
</gene>
<dbReference type="PROSITE" id="PS50110">
    <property type="entry name" value="RESPONSE_REGULATORY"/>
    <property type="match status" value="1"/>
</dbReference>
<protein>
    <submittedName>
        <fullName evidence="4">Response regulator transcription factor</fullName>
    </submittedName>
</protein>
<evidence type="ECO:0000313" key="4">
    <source>
        <dbReference type="EMBL" id="MCH4552896.1"/>
    </source>
</evidence>
<feature type="domain" description="HTH LytTR-type" evidence="3">
    <location>
        <begin position="132"/>
        <end position="200"/>
    </location>
</feature>